<evidence type="ECO:0000313" key="2">
    <source>
        <dbReference type="EMBL" id="JAD90019.1"/>
    </source>
</evidence>
<accession>A0A0A9DN51</accession>
<proteinExistence type="predicted"/>
<feature type="region of interest" description="Disordered" evidence="1">
    <location>
        <begin position="1"/>
        <end position="40"/>
    </location>
</feature>
<organism evidence="2">
    <name type="scientific">Arundo donax</name>
    <name type="common">Giant reed</name>
    <name type="synonym">Donax arundinaceus</name>
    <dbReference type="NCBI Taxonomy" id="35708"/>
    <lineage>
        <taxon>Eukaryota</taxon>
        <taxon>Viridiplantae</taxon>
        <taxon>Streptophyta</taxon>
        <taxon>Embryophyta</taxon>
        <taxon>Tracheophyta</taxon>
        <taxon>Spermatophyta</taxon>
        <taxon>Magnoliopsida</taxon>
        <taxon>Liliopsida</taxon>
        <taxon>Poales</taxon>
        <taxon>Poaceae</taxon>
        <taxon>PACMAD clade</taxon>
        <taxon>Arundinoideae</taxon>
        <taxon>Arundineae</taxon>
        <taxon>Arundo</taxon>
    </lineage>
</organism>
<evidence type="ECO:0000256" key="1">
    <source>
        <dbReference type="SAM" id="MobiDB-lite"/>
    </source>
</evidence>
<protein>
    <submittedName>
        <fullName evidence="2">Uncharacterized protein</fullName>
    </submittedName>
</protein>
<dbReference type="AlphaFoldDB" id="A0A0A9DN51"/>
<name>A0A0A9DN51_ARUDO</name>
<reference evidence="2" key="2">
    <citation type="journal article" date="2015" name="Data Brief">
        <title>Shoot transcriptome of the giant reed, Arundo donax.</title>
        <authorList>
            <person name="Barrero R.A."/>
            <person name="Guerrero F.D."/>
            <person name="Moolhuijzen P."/>
            <person name="Goolsby J.A."/>
            <person name="Tidwell J."/>
            <person name="Bellgard S.E."/>
            <person name="Bellgard M.I."/>
        </authorList>
    </citation>
    <scope>NUCLEOTIDE SEQUENCE</scope>
    <source>
        <tissue evidence="2">Shoot tissue taken approximately 20 cm above the soil surface</tissue>
    </source>
</reference>
<dbReference type="EMBL" id="GBRH01207876">
    <property type="protein sequence ID" value="JAD90019.1"/>
    <property type="molecule type" value="Transcribed_RNA"/>
</dbReference>
<reference evidence="2" key="1">
    <citation type="submission" date="2014-09" db="EMBL/GenBank/DDBJ databases">
        <authorList>
            <person name="Magalhaes I.L.F."/>
            <person name="Oliveira U."/>
            <person name="Santos F.R."/>
            <person name="Vidigal T.H.D.A."/>
            <person name="Brescovit A.D."/>
            <person name="Santos A.J."/>
        </authorList>
    </citation>
    <scope>NUCLEOTIDE SEQUENCE</scope>
    <source>
        <tissue evidence="2">Shoot tissue taken approximately 20 cm above the soil surface</tissue>
    </source>
</reference>
<sequence>MMEFGRPTRRHETMRHNIADYLKNSNSKKRDKSNSRLSKE</sequence>